<dbReference type="AlphaFoldDB" id="E1WXG8"/>
<dbReference type="Proteomes" id="UP000008963">
    <property type="component" value="Chromosome"/>
</dbReference>
<dbReference type="EMBL" id="FQ312005">
    <property type="protein sequence ID" value="CBW27485.1"/>
    <property type="molecule type" value="Genomic_DNA"/>
</dbReference>
<dbReference type="KEGG" id="bmx:BMS_2706"/>
<keyword evidence="2" id="KW-1185">Reference proteome</keyword>
<gene>
    <name evidence="1" type="ordered locus">BMS_2706</name>
</gene>
<dbReference type="HOGENOM" id="CLU_828369_0_0_7"/>
<protein>
    <submittedName>
        <fullName evidence="1">Exported protein</fullName>
    </submittedName>
</protein>
<reference evidence="2" key="1">
    <citation type="journal article" date="2013" name="ISME J.">
        <title>A small predatory core genome in the divergent marine Bacteriovorax marinus SJ and the terrestrial Bdellovibrio bacteriovorus.</title>
        <authorList>
            <person name="Crossman L.C."/>
            <person name="Chen H."/>
            <person name="Cerdeno-Tarraga A.M."/>
            <person name="Brooks K."/>
            <person name="Quail M.A."/>
            <person name="Pineiro S.A."/>
            <person name="Hobley L."/>
            <person name="Sockett R.E."/>
            <person name="Bentley S.D."/>
            <person name="Parkhill J."/>
            <person name="Williams H.N."/>
            <person name="Stine O.C."/>
        </authorList>
    </citation>
    <scope>NUCLEOTIDE SEQUENCE [LARGE SCALE GENOMIC DNA]</scope>
    <source>
        <strain evidence="2">ATCC BAA-682 / DSM 15412 / SJ</strain>
    </source>
</reference>
<organism evidence="1 2">
    <name type="scientific">Halobacteriovorax marinus (strain ATCC BAA-682 / DSM 15412 / SJ)</name>
    <name type="common">Bacteriovorax marinus</name>
    <dbReference type="NCBI Taxonomy" id="862908"/>
    <lineage>
        <taxon>Bacteria</taxon>
        <taxon>Pseudomonadati</taxon>
        <taxon>Bdellovibrionota</taxon>
        <taxon>Bacteriovoracia</taxon>
        <taxon>Bacteriovoracales</taxon>
        <taxon>Halobacteriovoraceae</taxon>
        <taxon>Halobacteriovorax</taxon>
    </lineage>
</organism>
<accession>E1WXG8</accession>
<dbReference type="PATRIC" id="fig|862908.3.peg.2583"/>
<sequence>MKLMNDWRTYSMKYFLITLLFSFSCHGDNRDPGEIVRHFIIKDRLESSLSFVRAFEGRISLFTNRELRGKPVGSFSSRDIKLGNDTVCKLSEEHLKEKDIDPYSMNFHRYGKSHFCDYNIHKGRMTSGKLKIYFSENKGEVYGFKSSLVKGENTYYFRLPGEVKAITDSVESEVIYKGKRLAVIRPSAKEIFEKFVLKDESIVSYMDRLKKIIKQKNGELILKEMSRCISDKRRREKHLEAKREFINEGFPTTKNREEISSAIPEGVNYTSFQDYLNKEEERILNLFKADSKNLEVGLEFKKNRIRSVYLRLKMSAGASLVIGKKDDSCIYLSSFFPWAVDYELWR</sequence>
<evidence type="ECO:0000313" key="1">
    <source>
        <dbReference type="EMBL" id="CBW27485.1"/>
    </source>
</evidence>
<dbReference type="PROSITE" id="PS51257">
    <property type="entry name" value="PROKAR_LIPOPROTEIN"/>
    <property type="match status" value="1"/>
</dbReference>
<proteinExistence type="predicted"/>
<name>E1WXG8_HALMS</name>
<evidence type="ECO:0000313" key="2">
    <source>
        <dbReference type="Proteomes" id="UP000008963"/>
    </source>
</evidence>